<sequence>MNTALPEDYPSISSASQSAQSSEIGFMHVPPGLNTRRLIDDFVRNYRSRLPKSVRKVRCSLCQDRAESDKPWKTKPTELIRHIMAHNGVRWYQCHISDCSQGAPQFTTKDQGRIHLEKYHGEPVSKLIELDLDLVF</sequence>
<feature type="region of interest" description="Disordered" evidence="1">
    <location>
        <begin position="1"/>
        <end position="27"/>
    </location>
</feature>
<accession>A0A8H3HB21</accession>
<gene>
    <name evidence="2" type="ORF">RDB_LOCUS86871</name>
</gene>
<evidence type="ECO:0008006" key="4">
    <source>
        <dbReference type="Google" id="ProtNLM"/>
    </source>
</evidence>
<evidence type="ECO:0000313" key="2">
    <source>
        <dbReference type="EMBL" id="CAE6492948.1"/>
    </source>
</evidence>
<comment type="caution">
    <text evidence="2">The sequence shown here is derived from an EMBL/GenBank/DDBJ whole genome shotgun (WGS) entry which is preliminary data.</text>
</comment>
<organism evidence="2 3">
    <name type="scientific">Rhizoctonia solani</name>
    <dbReference type="NCBI Taxonomy" id="456999"/>
    <lineage>
        <taxon>Eukaryota</taxon>
        <taxon>Fungi</taxon>
        <taxon>Dikarya</taxon>
        <taxon>Basidiomycota</taxon>
        <taxon>Agaricomycotina</taxon>
        <taxon>Agaricomycetes</taxon>
        <taxon>Cantharellales</taxon>
        <taxon>Ceratobasidiaceae</taxon>
        <taxon>Rhizoctonia</taxon>
    </lineage>
</organism>
<evidence type="ECO:0000313" key="3">
    <source>
        <dbReference type="Proteomes" id="UP000663850"/>
    </source>
</evidence>
<protein>
    <recommendedName>
        <fullName evidence="4">C2H2-type domain-containing protein</fullName>
    </recommendedName>
</protein>
<name>A0A8H3HB21_9AGAM</name>
<dbReference type="Proteomes" id="UP000663850">
    <property type="component" value="Unassembled WGS sequence"/>
</dbReference>
<reference evidence="2" key="1">
    <citation type="submission" date="2021-01" db="EMBL/GenBank/DDBJ databases">
        <authorList>
            <person name="Kaushik A."/>
        </authorList>
    </citation>
    <scope>NUCLEOTIDE SEQUENCE</scope>
    <source>
        <strain evidence="2">Type strain: AG8-Rh-89/</strain>
    </source>
</reference>
<dbReference type="Gene3D" id="3.30.160.60">
    <property type="entry name" value="Classic Zinc Finger"/>
    <property type="match status" value="1"/>
</dbReference>
<dbReference type="AlphaFoldDB" id="A0A8H3HB21"/>
<feature type="compositionally biased region" description="Low complexity" evidence="1">
    <location>
        <begin position="11"/>
        <end position="22"/>
    </location>
</feature>
<proteinExistence type="predicted"/>
<evidence type="ECO:0000256" key="1">
    <source>
        <dbReference type="SAM" id="MobiDB-lite"/>
    </source>
</evidence>
<dbReference type="EMBL" id="CAJMWZ010004604">
    <property type="protein sequence ID" value="CAE6492948.1"/>
    <property type="molecule type" value="Genomic_DNA"/>
</dbReference>